<dbReference type="InterPro" id="IPR042095">
    <property type="entry name" value="SUMF_sf"/>
</dbReference>
<dbReference type="InterPro" id="IPR030809">
    <property type="entry name" value="EgtB_signatur"/>
</dbReference>
<dbReference type="Gene3D" id="3.90.1580.10">
    <property type="entry name" value="paralog of FGE (formylglycine-generating enzyme)"/>
    <property type="match status" value="1"/>
</dbReference>
<dbReference type="Proteomes" id="UP000321058">
    <property type="component" value="Unassembled WGS sequence"/>
</dbReference>
<dbReference type="AlphaFoldDB" id="A0A512NFL7"/>
<dbReference type="InterPro" id="IPR034660">
    <property type="entry name" value="DinB/YfiT-like"/>
</dbReference>
<evidence type="ECO:0000313" key="3">
    <source>
        <dbReference type="Proteomes" id="UP000321058"/>
    </source>
</evidence>
<keyword evidence="3" id="KW-1185">Reference proteome</keyword>
<name>A0A512NFL7_9HYPH</name>
<dbReference type="InterPro" id="IPR051043">
    <property type="entry name" value="Sulfatase_Mod_Factor_Kinase"/>
</dbReference>
<dbReference type="PANTHER" id="PTHR23150:SF36">
    <property type="entry name" value="HERCYNINE OXYGENASE"/>
    <property type="match status" value="1"/>
</dbReference>
<dbReference type="SUPFAM" id="SSF56436">
    <property type="entry name" value="C-type lectin-like"/>
    <property type="match status" value="1"/>
</dbReference>
<feature type="domain" description="Sulfatase-modifying factor enzyme-like" evidence="1">
    <location>
        <begin position="133"/>
        <end position="396"/>
    </location>
</feature>
<dbReference type="NCBIfam" id="NF041186">
    <property type="entry name" value="SenA"/>
    <property type="match status" value="1"/>
</dbReference>
<dbReference type="InterPro" id="IPR016187">
    <property type="entry name" value="CTDL_fold"/>
</dbReference>
<gene>
    <name evidence="2" type="primary">egtB</name>
    <name evidence="2" type="ORF">RSO01_49060</name>
</gene>
<dbReference type="PANTHER" id="PTHR23150">
    <property type="entry name" value="SULFATASE MODIFYING FACTOR 1, 2"/>
    <property type="match status" value="1"/>
</dbReference>
<protein>
    <submittedName>
        <fullName evidence="2">Hercynine oxygenase</fullName>
    </submittedName>
</protein>
<sequence>MGPYLGIVNPVLWEVGHVAWFHEYWTLRHAAGRAPLIERCDRLWDSSAVAHATRWHLDLPDRDGTWRYMADVLARQEDVLAGGIDEEERYYYDLAIRHEDMHVEALTYMRQTLSYAPPSDLGMAGRPRAGALPGDVAVPGGRWRLGSTADDGFIFDNEKWAHEAMLTPFRIARAPVTNAEFAAFIEAGGYRTREFWSDAGWTWREQHGAEQPVYWQGKRDGAWTVRRYRALEELAPHAPVVFVNWFEADAWCRWAKRRLPSEVEWEAAAIGLPSADGARLADQRRRWPWGDEPPTPARANLDFAFDGTVDVAALAEGDSAFGCRQMIGNVWEWTASDFLPFAGFDADPYKDYSQPWFGTRKVLRGGCWATGARIARPAYRNFFTPDRSDVFAGFRTCAI</sequence>
<evidence type="ECO:0000313" key="2">
    <source>
        <dbReference type="EMBL" id="GEP57740.1"/>
    </source>
</evidence>
<proteinExistence type="predicted"/>
<organism evidence="2 3">
    <name type="scientific">Reyranella soli</name>
    <dbReference type="NCBI Taxonomy" id="1230389"/>
    <lineage>
        <taxon>Bacteria</taxon>
        <taxon>Pseudomonadati</taxon>
        <taxon>Pseudomonadota</taxon>
        <taxon>Alphaproteobacteria</taxon>
        <taxon>Hyphomicrobiales</taxon>
        <taxon>Reyranellaceae</taxon>
        <taxon>Reyranella</taxon>
    </lineage>
</organism>
<dbReference type="InterPro" id="IPR005532">
    <property type="entry name" value="SUMF_dom"/>
</dbReference>
<reference evidence="2 3" key="1">
    <citation type="submission" date="2019-07" db="EMBL/GenBank/DDBJ databases">
        <title>Whole genome shotgun sequence of Reyranella soli NBRC 108950.</title>
        <authorList>
            <person name="Hosoyama A."/>
            <person name="Uohara A."/>
            <person name="Ohji S."/>
            <person name="Ichikawa N."/>
        </authorList>
    </citation>
    <scope>NUCLEOTIDE SEQUENCE [LARGE SCALE GENOMIC DNA]</scope>
    <source>
        <strain evidence="2 3">NBRC 108950</strain>
    </source>
</reference>
<evidence type="ECO:0000259" key="1">
    <source>
        <dbReference type="Pfam" id="PF03781"/>
    </source>
</evidence>
<accession>A0A512NFL7</accession>
<dbReference type="SUPFAM" id="SSF109854">
    <property type="entry name" value="DinB/YfiT-like putative metalloenzymes"/>
    <property type="match status" value="1"/>
</dbReference>
<dbReference type="NCBIfam" id="TIGR04373">
    <property type="entry name" value="egtB_X_signatur"/>
    <property type="match status" value="1"/>
</dbReference>
<comment type="caution">
    <text evidence="2">The sequence shown here is derived from an EMBL/GenBank/DDBJ whole genome shotgun (WGS) entry which is preliminary data.</text>
</comment>
<dbReference type="EMBL" id="BKAJ01000087">
    <property type="protein sequence ID" value="GEP57740.1"/>
    <property type="molecule type" value="Genomic_DNA"/>
</dbReference>
<dbReference type="Pfam" id="PF03781">
    <property type="entry name" value="FGE-sulfatase"/>
    <property type="match status" value="1"/>
</dbReference>